<dbReference type="PANTHER" id="PTHR12395">
    <property type="entry name" value="DOM-3 RELATED"/>
    <property type="match status" value="1"/>
</dbReference>
<gene>
    <name evidence="9" type="ORF">PACTADRAFT_37484</name>
</gene>
<keyword evidence="7" id="KW-0378">Hydrolase</keyword>
<evidence type="ECO:0000256" key="5">
    <source>
        <dbReference type="ARBA" id="ARBA00044692"/>
    </source>
</evidence>
<dbReference type="GO" id="GO:0034353">
    <property type="term" value="F:mRNA 5'-diphosphatase activity"/>
    <property type="evidence" value="ECO:0007669"/>
    <property type="project" value="EnsemblFungi"/>
</dbReference>
<comment type="similarity">
    <text evidence="2 7">Belongs to the DXO/Dom3Z family.</text>
</comment>
<dbReference type="STRING" id="669874.A0A1E4U2Y2"/>
<comment type="catalytic activity">
    <reaction evidence="5">
        <text>a 5'-end triphospho-ribonucleoside in mRNA + H2O = a 5'-end phospho-ribonucleoside in mRNA + diphosphate + H(+)</text>
        <dbReference type="Rhea" id="RHEA:78683"/>
        <dbReference type="Rhea" id="RHEA-COMP:15692"/>
        <dbReference type="Rhea" id="RHEA-COMP:17164"/>
        <dbReference type="ChEBI" id="CHEBI:15377"/>
        <dbReference type="ChEBI" id="CHEBI:15378"/>
        <dbReference type="ChEBI" id="CHEBI:33019"/>
        <dbReference type="ChEBI" id="CHEBI:138282"/>
        <dbReference type="ChEBI" id="CHEBI:167618"/>
    </reaction>
    <physiologicalReaction direction="left-to-right" evidence="5">
        <dbReference type="Rhea" id="RHEA:78684"/>
    </physiologicalReaction>
</comment>
<evidence type="ECO:0000313" key="10">
    <source>
        <dbReference type="Proteomes" id="UP000094236"/>
    </source>
</evidence>
<evidence type="ECO:0000256" key="7">
    <source>
        <dbReference type="RuleBase" id="RU367113"/>
    </source>
</evidence>
<dbReference type="GO" id="GO:0046872">
    <property type="term" value="F:metal ion binding"/>
    <property type="evidence" value="ECO:0007669"/>
    <property type="project" value="UniProtKB-KW"/>
</dbReference>
<dbReference type="PANTHER" id="PTHR12395:SF9">
    <property type="entry name" value="DECAPPING AND EXORIBONUCLEASE PROTEIN"/>
    <property type="match status" value="1"/>
</dbReference>
<evidence type="ECO:0000256" key="2">
    <source>
        <dbReference type="ARBA" id="ARBA00006562"/>
    </source>
</evidence>
<dbReference type="GO" id="GO:0110155">
    <property type="term" value="P:NAD-cap decapping"/>
    <property type="evidence" value="ECO:0007669"/>
    <property type="project" value="EnsemblFungi"/>
</dbReference>
<keyword evidence="10" id="KW-1185">Reference proteome</keyword>
<dbReference type="GO" id="GO:0071035">
    <property type="term" value="P:nuclear polyadenylation-dependent rRNA catabolic process"/>
    <property type="evidence" value="ECO:0007669"/>
    <property type="project" value="EnsemblFungi"/>
</dbReference>
<dbReference type="Proteomes" id="UP000094236">
    <property type="component" value="Unassembled WGS sequence"/>
</dbReference>
<organism evidence="9 10">
    <name type="scientific">Pachysolen tannophilus NRRL Y-2460</name>
    <dbReference type="NCBI Taxonomy" id="669874"/>
    <lineage>
        <taxon>Eukaryota</taxon>
        <taxon>Fungi</taxon>
        <taxon>Dikarya</taxon>
        <taxon>Ascomycota</taxon>
        <taxon>Saccharomycotina</taxon>
        <taxon>Pichiomycetes</taxon>
        <taxon>Pachysolenaceae</taxon>
        <taxon>Pachysolen</taxon>
    </lineage>
</organism>
<dbReference type="GO" id="GO:0000166">
    <property type="term" value="F:nucleotide binding"/>
    <property type="evidence" value="ECO:0007669"/>
    <property type="project" value="UniProtKB-KW"/>
</dbReference>
<dbReference type="InterPro" id="IPR013961">
    <property type="entry name" value="RAI1"/>
</dbReference>
<dbReference type="GO" id="GO:0000448">
    <property type="term" value="P:cleavage in ITS2 between 5.8S rRNA and LSU-rRNA of tricistronic rRNA transcript (SSU-rRNA, 5.8S rRNA, LSU-rRNA)"/>
    <property type="evidence" value="ECO:0007669"/>
    <property type="project" value="EnsemblFungi"/>
</dbReference>
<keyword evidence="3 7" id="KW-0540">Nuclease</keyword>
<dbReference type="EMBL" id="KV454011">
    <property type="protein sequence ID" value="ODV98248.1"/>
    <property type="molecule type" value="Genomic_DNA"/>
</dbReference>
<dbReference type="GO" id="GO:1904595">
    <property type="term" value="P:positive regulation of termination of RNA polymerase II transcription"/>
    <property type="evidence" value="ECO:0007669"/>
    <property type="project" value="EnsemblFungi"/>
</dbReference>
<sequence>MSNVKHFPLISRSKNTALKQPKEISSFSRNIEGEYLQDDSSLSYYYLPDSDVGQDQIDLSAGFKDFIQFDPERDGEFTGLLKCIENYERSMDSKLKVDIISWRGIMTKLLILPYENRNEIDLNIIRFDGQIFIQSDKKLDLKRQEEEKASQTDQLKKLTFSGYKFEVASTLSQPWAQSTRKEIETRRKRKVNNIEQYCSVVKTGIGKVKYCIGGEVDCVWDYKPSKEEELETNDDPLTHYVELKTSRILDQPGQVFNFEKKLFKTWAQCFLIGIRKVIYGFRDDNLILRSVEEYKTDEIPLLFKQNPLNQQQQQQQHQKNPAKKAKHLNKCMDSLKFFGSLLEFIVDNIPDDETKAWRLSYHPNSNKDYLHLTQLDVLEANELLNGENSILTSDFKNWRKELKEKINSTSN</sequence>
<comment type="subcellular location">
    <subcellularLocation>
        <location evidence="7">Nucleus</location>
    </subcellularLocation>
</comment>
<dbReference type="GO" id="GO:0031087">
    <property type="term" value="P:deadenylation-independent decapping of nuclear-transcribed mRNA"/>
    <property type="evidence" value="ECO:0007669"/>
    <property type="project" value="EnsemblFungi"/>
</dbReference>
<evidence type="ECO:0000256" key="3">
    <source>
        <dbReference type="ARBA" id="ARBA00022722"/>
    </source>
</evidence>
<comment type="function">
    <text evidence="7">Decapping enzyme for NAD-capped RNAs: specifically hydrolyzes the nicotinamide adenine dinucleotide (NAD) cap from a subset of RNAs by removing the entire NAD moiety from the 5'-end of an NAD-capped RNA.</text>
</comment>
<accession>A0A1E4U2Y2</accession>
<reference evidence="10" key="1">
    <citation type="submission" date="2016-05" db="EMBL/GenBank/DDBJ databases">
        <title>Comparative genomics of biotechnologically important yeasts.</title>
        <authorList>
            <consortium name="DOE Joint Genome Institute"/>
            <person name="Riley R."/>
            <person name="Haridas S."/>
            <person name="Wolfe K.H."/>
            <person name="Lopes M.R."/>
            <person name="Hittinger C.T."/>
            <person name="Goker M."/>
            <person name="Salamov A."/>
            <person name="Wisecaver J."/>
            <person name="Long T.M."/>
            <person name="Aerts A.L."/>
            <person name="Barry K."/>
            <person name="Choi C."/>
            <person name="Clum A."/>
            <person name="Coughlan A.Y."/>
            <person name="Deshpande S."/>
            <person name="Douglass A.P."/>
            <person name="Hanson S.J."/>
            <person name="Klenk H.-P."/>
            <person name="Labutti K."/>
            <person name="Lapidus A."/>
            <person name="Lindquist E."/>
            <person name="Lipzen A."/>
            <person name="Meier-Kolthoff J.P."/>
            <person name="Ohm R.A."/>
            <person name="Otillar R.P."/>
            <person name="Pangilinan J."/>
            <person name="Peng Y."/>
            <person name="Rokas A."/>
            <person name="Rosa C.A."/>
            <person name="Scheuner C."/>
            <person name="Sibirny A.A."/>
            <person name="Slot J.C."/>
            <person name="Stielow J.B."/>
            <person name="Sun H."/>
            <person name="Kurtzman C.P."/>
            <person name="Blackwell M."/>
            <person name="Grigoriev I.V."/>
            <person name="Jeffries T.W."/>
        </authorList>
    </citation>
    <scope>NUCLEOTIDE SEQUENCE [LARGE SCALE GENOMIC DNA]</scope>
    <source>
        <strain evidence="10">NRRL Y-2460</strain>
    </source>
</reference>
<evidence type="ECO:0000256" key="1">
    <source>
        <dbReference type="ARBA" id="ARBA00001968"/>
    </source>
</evidence>
<keyword evidence="7" id="KW-0479">Metal-binding</keyword>
<keyword evidence="7" id="KW-0547">Nucleotide-binding</keyword>
<evidence type="ECO:0000313" key="9">
    <source>
        <dbReference type="EMBL" id="ODV98248.1"/>
    </source>
</evidence>
<dbReference type="Pfam" id="PF08652">
    <property type="entry name" value="RAI1"/>
    <property type="match status" value="1"/>
</dbReference>
<comment type="catalytic activity">
    <reaction evidence="4">
        <text>a 5'-end (N(7)-methyl 5'-triphosphoguanosine)-ribonucleoside-ribonucleotide in mRNA + H2O = a (N(7)-methyl 5'-triphosphoguanosine)-nucleoside + a 5'-end phospho-ribonucleoside in mRNA + H(+)</text>
        <dbReference type="Rhea" id="RHEA:66928"/>
        <dbReference type="Rhea" id="RHEA-COMP:15692"/>
        <dbReference type="Rhea" id="RHEA-COMP:17313"/>
        <dbReference type="ChEBI" id="CHEBI:15377"/>
        <dbReference type="ChEBI" id="CHEBI:15378"/>
        <dbReference type="ChEBI" id="CHEBI:138282"/>
        <dbReference type="ChEBI" id="CHEBI:172876"/>
        <dbReference type="ChEBI" id="CHEBI:172877"/>
    </reaction>
    <physiologicalReaction direction="left-to-right" evidence="4">
        <dbReference type="Rhea" id="RHEA:66929"/>
    </physiologicalReaction>
</comment>
<dbReference type="GO" id="GO:1990174">
    <property type="term" value="F:phosphodiesterase decapping endonuclease activity"/>
    <property type="evidence" value="ECO:0007669"/>
    <property type="project" value="EnsemblFungi"/>
</dbReference>
<dbReference type="GO" id="GO:0003723">
    <property type="term" value="F:RNA binding"/>
    <property type="evidence" value="ECO:0007669"/>
    <property type="project" value="UniProtKB-KW"/>
</dbReference>
<name>A0A1E4U2Y2_PACTA</name>
<evidence type="ECO:0000259" key="8">
    <source>
        <dbReference type="Pfam" id="PF08652"/>
    </source>
</evidence>
<dbReference type="InterPro" id="IPR039039">
    <property type="entry name" value="RAI1-like_fam"/>
</dbReference>
<keyword evidence="7" id="KW-0539">Nucleus</keyword>
<dbReference type="GO" id="GO:0030234">
    <property type="term" value="F:enzyme regulator activity"/>
    <property type="evidence" value="ECO:0007669"/>
    <property type="project" value="EnsemblFungi"/>
</dbReference>
<dbReference type="GO" id="GO:0090730">
    <property type="term" value="C:Las1 complex"/>
    <property type="evidence" value="ECO:0007669"/>
    <property type="project" value="EnsemblFungi"/>
</dbReference>
<evidence type="ECO:0000256" key="4">
    <source>
        <dbReference type="ARBA" id="ARBA00044676"/>
    </source>
</evidence>
<comment type="cofactor">
    <cofactor evidence="1 7">
        <name>a divalent metal cation</name>
        <dbReference type="ChEBI" id="CHEBI:60240"/>
    </cofactor>
</comment>
<dbReference type="GO" id="GO:0030846">
    <property type="term" value="P:termination of RNA polymerase II transcription, poly(A)-coupled"/>
    <property type="evidence" value="ECO:0007669"/>
    <property type="project" value="EnsemblFungi"/>
</dbReference>
<proteinExistence type="inferred from homology"/>
<dbReference type="AlphaFoldDB" id="A0A1E4U2Y2"/>
<dbReference type="OrthoDB" id="5853397at2759"/>
<evidence type="ECO:0000256" key="6">
    <source>
        <dbReference type="ARBA" id="ARBA00048124"/>
    </source>
</evidence>
<dbReference type="EC" id="3.6.1.-" evidence="7"/>
<feature type="domain" description="RAI1-like" evidence="8">
    <location>
        <begin position="19"/>
        <end position="395"/>
    </location>
</feature>
<comment type="catalytic activity">
    <reaction evidence="6">
        <text>a 5'-end NAD(+)-phospho-ribonucleoside in mRNA + H2O = a 5'-end phospho-ribonucleoside in mRNA + NAD(+) + H(+)</text>
        <dbReference type="Rhea" id="RHEA:60880"/>
        <dbReference type="Rhea" id="RHEA-COMP:15692"/>
        <dbReference type="Rhea" id="RHEA-COMP:15698"/>
        <dbReference type="ChEBI" id="CHEBI:15377"/>
        <dbReference type="ChEBI" id="CHEBI:15378"/>
        <dbReference type="ChEBI" id="CHEBI:57540"/>
        <dbReference type="ChEBI" id="CHEBI:138282"/>
        <dbReference type="ChEBI" id="CHEBI:144029"/>
    </reaction>
    <physiologicalReaction direction="left-to-right" evidence="6">
        <dbReference type="Rhea" id="RHEA:60881"/>
    </physiologicalReaction>
</comment>
<keyword evidence="7" id="KW-0694">RNA-binding</keyword>
<dbReference type="GO" id="GO:0110103">
    <property type="term" value="C:RNA polymerase II termination complex"/>
    <property type="evidence" value="ECO:0007669"/>
    <property type="project" value="EnsemblFungi"/>
</dbReference>
<protein>
    <recommendedName>
        <fullName evidence="7">Decapping nuclease</fullName>
        <ecNumber evidence="7">3.6.1.-</ecNumber>
    </recommendedName>
</protein>